<dbReference type="Proteomes" id="UP001362999">
    <property type="component" value="Unassembled WGS sequence"/>
</dbReference>
<organism evidence="2 3">
    <name type="scientific">Favolaschia claudopus</name>
    <dbReference type="NCBI Taxonomy" id="2862362"/>
    <lineage>
        <taxon>Eukaryota</taxon>
        <taxon>Fungi</taxon>
        <taxon>Dikarya</taxon>
        <taxon>Basidiomycota</taxon>
        <taxon>Agaricomycotina</taxon>
        <taxon>Agaricomycetes</taxon>
        <taxon>Agaricomycetidae</taxon>
        <taxon>Agaricales</taxon>
        <taxon>Marasmiineae</taxon>
        <taxon>Mycenaceae</taxon>
        <taxon>Favolaschia</taxon>
    </lineage>
</organism>
<feature type="region of interest" description="Disordered" evidence="1">
    <location>
        <begin position="1"/>
        <end position="77"/>
    </location>
</feature>
<feature type="compositionally biased region" description="Polar residues" evidence="1">
    <location>
        <begin position="57"/>
        <end position="71"/>
    </location>
</feature>
<evidence type="ECO:0008006" key="4">
    <source>
        <dbReference type="Google" id="ProtNLM"/>
    </source>
</evidence>
<keyword evidence="3" id="KW-1185">Reference proteome</keyword>
<gene>
    <name evidence="2" type="ORF">R3P38DRAFT_3202599</name>
</gene>
<evidence type="ECO:0000313" key="3">
    <source>
        <dbReference type="Proteomes" id="UP001362999"/>
    </source>
</evidence>
<accession>A0AAW0AW55</accession>
<evidence type="ECO:0000256" key="1">
    <source>
        <dbReference type="SAM" id="MobiDB-lite"/>
    </source>
</evidence>
<feature type="compositionally biased region" description="Basic and acidic residues" evidence="1">
    <location>
        <begin position="15"/>
        <end position="33"/>
    </location>
</feature>
<feature type="compositionally biased region" description="Basic and acidic residues" evidence="1">
    <location>
        <begin position="40"/>
        <end position="56"/>
    </location>
</feature>
<dbReference type="EMBL" id="JAWWNJ010000050">
    <property type="protein sequence ID" value="KAK7016459.1"/>
    <property type="molecule type" value="Genomic_DNA"/>
</dbReference>
<comment type="caution">
    <text evidence="2">The sequence shown here is derived from an EMBL/GenBank/DDBJ whole genome shotgun (WGS) entry which is preliminary data.</text>
</comment>
<name>A0AAW0AW55_9AGAR</name>
<evidence type="ECO:0000313" key="2">
    <source>
        <dbReference type="EMBL" id="KAK7016459.1"/>
    </source>
</evidence>
<sequence>MLPRKMRRSSSDITHVSDSEPEREALRVKMRAERKAKRRQERENLNPRLKDRDDKWTTGNEQQAACQTPEVSKNGPGLWSTDLLAVMYR</sequence>
<proteinExistence type="predicted"/>
<protein>
    <recommendedName>
        <fullName evidence="4">IBB domain-containing protein</fullName>
    </recommendedName>
</protein>
<dbReference type="AlphaFoldDB" id="A0AAW0AW55"/>
<reference evidence="2 3" key="1">
    <citation type="journal article" date="2024" name="J Genomics">
        <title>Draft genome sequencing and assembly of Favolaschia claudopus CIRM-BRFM 2984 isolated from oak limbs.</title>
        <authorList>
            <person name="Navarro D."/>
            <person name="Drula E."/>
            <person name="Chaduli D."/>
            <person name="Cazenave R."/>
            <person name="Ahrendt S."/>
            <person name="Wang J."/>
            <person name="Lipzen A."/>
            <person name="Daum C."/>
            <person name="Barry K."/>
            <person name="Grigoriev I.V."/>
            <person name="Favel A."/>
            <person name="Rosso M.N."/>
            <person name="Martin F."/>
        </authorList>
    </citation>
    <scope>NUCLEOTIDE SEQUENCE [LARGE SCALE GENOMIC DNA]</scope>
    <source>
        <strain evidence="2 3">CIRM-BRFM 2984</strain>
    </source>
</reference>